<protein>
    <submittedName>
        <fullName evidence="2">Uncharacterized protein</fullName>
    </submittedName>
</protein>
<feature type="compositionally biased region" description="Basic and acidic residues" evidence="1">
    <location>
        <begin position="247"/>
        <end position="258"/>
    </location>
</feature>
<reference evidence="2" key="1">
    <citation type="submission" date="2023-03" db="EMBL/GenBank/DDBJ databases">
        <title>Emydomyces testavorans Genome Sequence.</title>
        <authorList>
            <person name="Hoyer L."/>
        </authorList>
    </citation>
    <scope>NUCLEOTIDE SEQUENCE</scope>
    <source>
        <strain evidence="2">16-2883</strain>
    </source>
</reference>
<name>A0AAF0DBK5_9EURO</name>
<dbReference type="Proteomes" id="UP001219355">
    <property type="component" value="Chromosome 1"/>
</dbReference>
<evidence type="ECO:0000313" key="2">
    <source>
        <dbReference type="EMBL" id="WEW55245.1"/>
    </source>
</evidence>
<organism evidence="2 3">
    <name type="scientific">Emydomyces testavorans</name>
    <dbReference type="NCBI Taxonomy" id="2070801"/>
    <lineage>
        <taxon>Eukaryota</taxon>
        <taxon>Fungi</taxon>
        <taxon>Dikarya</taxon>
        <taxon>Ascomycota</taxon>
        <taxon>Pezizomycotina</taxon>
        <taxon>Eurotiomycetes</taxon>
        <taxon>Eurotiomycetidae</taxon>
        <taxon>Onygenales</taxon>
        <taxon>Nannizziopsiaceae</taxon>
        <taxon>Emydomyces</taxon>
    </lineage>
</organism>
<gene>
    <name evidence="2" type="ORF">PRK78_000674</name>
</gene>
<evidence type="ECO:0000313" key="3">
    <source>
        <dbReference type="Proteomes" id="UP001219355"/>
    </source>
</evidence>
<dbReference type="AlphaFoldDB" id="A0AAF0DBK5"/>
<dbReference type="EMBL" id="CP120627">
    <property type="protein sequence ID" value="WEW55245.1"/>
    <property type="molecule type" value="Genomic_DNA"/>
</dbReference>
<feature type="compositionally biased region" description="Polar residues" evidence="1">
    <location>
        <begin position="307"/>
        <end position="320"/>
    </location>
</feature>
<proteinExistence type="predicted"/>
<evidence type="ECO:0000256" key="1">
    <source>
        <dbReference type="SAM" id="MobiDB-lite"/>
    </source>
</evidence>
<sequence>MAAHSAFPGAAPPLLAYSLLHSSEEHIEHHAQKSPTADGWNLKPDIDKGAPLIPGERSLFAPGRVVGISGLLPPAARQRQSKDEDAPAVRNWVFESSSELEPTTPQAFIIQFYRSRAYTPEYLFRAMQSKLPEHPADCIQTILDTVKIFRAFNLDEILEAIFRISDILHAHKPHKPPSSPTLLLLEGLDDSLEEIRRTSSTLAAQAKLIPLLRTLTTLSRTHATYLTVVVVNSILLPTTTPSPPAPRIREAAEQKSRELSTPQEGAHPYSRKHHHQNPHLSVQSIFSTPPTPLQSEPPPEEQDQKRTSQPAISYSSSVSRSLDQGFDTHLLVSKKENRMIIEVAKDRMGNDLGRWCAL</sequence>
<feature type="region of interest" description="Disordered" evidence="1">
    <location>
        <begin position="239"/>
        <end position="320"/>
    </location>
</feature>
<accession>A0AAF0DBK5</accession>
<keyword evidence="3" id="KW-1185">Reference proteome</keyword>